<dbReference type="InterPro" id="IPR007880">
    <property type="entry name" value="Spiralin"/>
</dbReference>
<dbReference type="EMBL" id="CP012622">
    <property type="protein sequence ID" value="ALD66411.1"/>
    <property type="molecule type" value="Genomic_DNA"/>
</dbReference>
<dbReference type="Proteomes" id="UP000063919">
    <property type="component" value="Chromosome"/>
</dbReference>
<dbReference type="NCBIfam" id="NF038029">
    <property type="entry name" value="LP_plasma"/>
    <property type="match status" value="1"/>
</dbReference>
<dbReference type="PROSITE" id="PS51257">
    <property type="entry name" value="PROKAR_LIPOPROTEIN"/>
    <property type="match status" value="1"/>
</dbReference>
<evidence type="ECO:0000313" key="3">
    <source>
        <dbReference type="Proteomes" id="UP000063919"/>
    </source>
</evidence>
<keyword evidence="1" id="KW-0732">Signal</keyword>
<organism evidence="2 3">
    <name type="scientific">Spiroplasma cantharicola</name>
    <dbReference type="NCBI Taxonomy" id="362837"/>
    <lineage>
        <taxon>Bacteria</taxon>
        <taxon>Bacillati</taxon>
        <taxon>Mycoplasmatota</taxon>
        <taxon>Mollicutes</taxon>
        <taxon>Entomoplasmatales</taxon>
        <taxon>Spiroplasmataceae</taxon>
        <taxon>Spiroplasma</taxon>
    </lineage>
</organism>
<dbReference type="RefSeq" id="WP_053946170.1">
    <property type="nucleotide sequence ID" value="NZ_CP012622.1"/>
</dbReference>
<protein>
    <recommendedName>
        <fullName evidence="4">Lipoprotein</fullName>
    </recommendedName>
</protein>
<dbReference type="InterPro" id="IPR054816">
    <property type="entry name" value="Lipoprotein_mollicutes-type_CS"/>
</dbReference>
<accession>A0A0M4JJL9</accession>
<dbReference type="AlphaFoldDB" id="A0A0M4JJL9"/>
<name>A0A0M4JJL9_9MOLU</name>
<evidence type="ECO:0008006" key="4">
    <source>
        <dbReference type="Google" id="ProtNLM"/>
    </source>
</evidence>
<reference evidence="2 3" key="1">
    <citation type="journal article" date="2015" name="Genome Announc.">
        <title>Complete Genome Sequence of Spiroplasma cantharicola CC-1T (DSM 21588), a Bacterium Isolated from Soldier Beetle (Cantharis carolinus).</title>
        <authorList>
            <person name="Lo W.S."/>
            <person name="Liu P.Y."/>
            <person name="Kuo C.H."/>
        </authorList>
    </citation>
    <scope>NUCLEOTIDE SEQUENCE [LARGE SCALE GENOMIC DNA]</scope>
    <source>
        <strain evidence="2 3">CC-1</strain>
    </source>
</reference>
<dbReference type="KEGG" id="scj:SCANT_v1c05050"/>
<keyword evidence="3" id="KW-1185">Reference proteome</keyword>
<evidence type="ECO:0000313" key="2">
    <source>
        <dbReference type="EMBL" id="ALD66411.1"/>
    </source>
</evidence>
<sequence length="207" mass="21900">MKKLLGLLGAAGLVATTSATVVACGGDKEEEKIDLSKLTLTVESGKTLEEAKTDITKQINEKSADAKIDTDFTVTLKSKEANDEETGKDVLKDGTVLTVAATGDSKLLTGSKEVEVGAKPESEKKDISKLTAEIKAETTQEDAKKAIVAEIEKLSKDAKETVDYTIAFTKKTNEGEDVVAEGDSFKVEATKSSKLLTGTATIVVVKK</sequence>
<feature type="chain" id="PRO_5005796390" description="Lipoprotein" evidence="1">
    <location>
        <begin position="24"/>
        <end position="207"/>
    </location>
</feature>
<gene>
    <name evidence="2" type="ORF">SCANT_v1c05050</name>
</gene>
<dbReference type="STRING" id="362837.SCANT_v1c05050"/>
<dbReference type="NCBIfam" id="NF045726">
    <property type="entry name" value="XXplasma_LP"/>
    <property type="match status" value="1"/>
</dbReference>
<feature type="signal peptide" evidence="1">
    <location>
        <begin position="1"/>
        <end position="23"/>
    </location>
</feature>
<dbReference type="GO" id="GO:0016020">
    <property type="term" value="C:membrane"/>
    <property type="evidence" value="ECO:0007669"/>
    <property type="project" value="InterPro"/>
</dbReference>
<proteinExistence type="predicted"/>
<evidence type="ECO:0000256" key="1">
    <source>
        <dbReference type="SAM" id="SignalP"/>
    </source>
</evidence>
<dbReference type="PATRIC" id="fig|362837.3.peg.516"/>
<dbReference type="Pfam" id="PF05215">
    <property type="entry name" value="Spiralin"/>
    <property type="match status" value="2"/>
</dbReference>